<evidence type="ECO:0000313" key="2">
    <source>
        <dbReference type="Proteomes" id="UP000215914"/>
    </source>
</evidence>
<name>A0A251SUK7_HELAN</name>
<dbReference type="AlphaFoldDB" id="A0A251SUK7"/>
<dbReference type="InParanoid" id="A0A251SUK7"/>
<protein>
    <submittedName>
        <fullName evidence="1">Uncharacterized protein</fullName>
    </submittedName>
</protein>
<dbReference type="EMBL" id="CM007902">
    <property type="protein sequence ID" value="OTG02555.1"/>
    <property type="molecule type" value="Genomic_DNA"/>
</dbReference>
<keyword evidence="2" id="KW-1185">Reference proteome</keyword>
<gene>
    <name evidence="1" type="ORF">HannXRQ_Chr13g0414391</name>
</gene>
<accession>A0A251SUK7</accession>
<reference evidence="2" key="1">
    <citation type="journal article" date="2017" name="Nature">
        <title>The sunflower genome provides insights into oil metabolism, flowering and Asterid evolution.</title>
        <authorList>
            <person name="Badouin H."/>
            <person name="Gouzy J."/>
            <person name="Grassa C.J."/>
            <person name="Murat F."/>
            <person name="Staton S.E."/>
            <person name="Cottret L."/>
            <person name="Lelandais-Briere C."/>
            <person name="Owens G.L."/>
            <person name="Carrere S."/>
            <person name="Mayjonade B."/>
            <person name="Legrand L."/>
            <person name="Gill N."/>
            <person name="Kane N.C."/>
            <person name="Bowers J.E."/>
            <person name="Hubner S."/>
            <person name="Bellec A."/>
            <person name="Berard A."/>
            <person name="Berges H."/>
            <person name="Blanchet N."/>
            <person name="Boniface M.C."/>
            <person name="Brunel D."/>
            <person name="Catrice O."/>
            <person name="Chaidir N."/>
            <person name="Claudel C."/>
            <person name="Donnadieu C."/>
            <person name="Faraut T."/>
            <person name="Fievet G."/>
            <person name="Helmstetter N."/>
            <person name="King M."/>
            <person name="Knapp S.J."/>
            <person name="Lai Z."/>
            <person name="Le Paslier M.C."/>
            <person name="Lippi Y."/>
            <person name="Lorenzon L."/>
            <person name="Mandel J.R."/>
            <person name="Marage G."/>
            <person name="Marchand G."/>
            <person name="Marquand E."/>
            <person name="Bret-Mestries E."/>
            <person name="Morien E."/>
            <person name="Nambeesan S."/>
            <person name="Nguyen T."/>
            <person name="Pegot-Espagnet P."/>
            <person name="Pouilly N."/>
            <person name="Raftis F."/>
            <person name="Sallet E."/>
            <person name="Schiex T."/>
            <person name="Thomas J."/>
            <person name="Vandecasteele C."/>
            <person name="Vares D."/>
            <person name="Vear F."/>
            <person name="Vautrin S."/>
            <person name="Crespi M."/>
            <person name="Mangin B."/>
            <person name="Burke J.M."/>
            <person name="Salse J."/>
            <person name="Munos S."/>
            <person name="Vincourt P."/>
            <person name="Rieseberg L.H."/>
            <person name="Langlade N.B."/>
        </authorList>
    </citation>
    <scope>NUCLEOTIDE SEQUENCE [LARGE SCALE GENOMIC DNA]</scope>
    <source>
        <strain evidence="2">cv. SF193</strain>
    </source>
</reference>
<sequence length="79" mass="8750">MFWQYALCCCTSCKTLKKRASLIIPPFLPDLNITTTIHPRQSVTTTVPLSSVSSLCETTTTIFASDSRCKQPSLEVPKL</sequence>
<dbReference type="Proteomes" id="UP000215914">
    <property type="component" value="Chromosome 13"/>
</dbReference>
<evidence type="ECO:0000313" key="1">
    <source>
        <dbReference type="EMBL" id="OTG02555.1"/>
    </source>
</evidence>
<proteinExistence type="predicted"/>
<organism evidence="1 2">
    <name type="scientific">Helianthus annuus</name>
    <name type="common">Common sunflower</name>
    <dbReference type="NCBI Taxonomy" id="4232"/>
    <lineage>
        <taxon>Eukaryota</taxon>
        <taxon>Viridiplantae</taxon>
        <taxon>Streptophyta</taxon>
        <taxon>Embryophyta</taxon>
        <taxon>Tracheophyta</taxon>
        <taxon>Spermatophyta</taxon>
        <taxon>Magnoliopsida</taxon>
        <taxon>eudicotyledons</taxon>
        <taxon>Gunneridae</taxon>
        <taxon>Pentapetalae</taxon>
        <taxon>asterids</taxon>
        <taxon>campanulids</taxon>
        <taxon>Asterales</taxon>
        <taxon>Asteraceae</taxon>
        <taxon>Asteroideae</taxon>
        <taxon>Heliantheae alliance</taxon>
        <taxon>Heliantheae</taxon>
        <taxon>Helianthus</taxon>
    </lineage>
</organism>